<evidence type="ECO:0000256" key="4">
    <source>
        <dbReference type="ARBA" id="ARBA00023295"/>
    </source>
</evidence>
<accession>A0A109CLS8</accession>
<dbReference type="PANTHER" id="PTHR46017:SF1">
    <property type="entry name" value="ALPHA-MANNOSIDASE 2C1"/>
    <property type="match status" value="1"/>
</dbReference>
<dbReference type="EMBL" id="QUSG01000017">
    <property type="protein sequence ID" value="KAA3523406.1"/>
    <property type="molecule type" value="Genomic_DNA"/>
</dbReference>
<dbReference type="SUPFAM" id="SSF88688">
    <property type="entry name" value="Families 57/38 glycoside transferase middle domain"/>
    <property type="match status" value="1"/>
</dbReference>
<dbReference type="Gene3D" id="3.20.110.10">
    <property type="entry name" value="Glycoside hydrolase 38, N terminal domain"/>
    <property type="match status" value="1"/>
</dbReference>
<dbReference type="InterPro" id="IPR011682">
    <property type="entry name" value="Glyco_hydro_38_C"/>
</dbReference>
<dbReference type="GO" id="GO:0046872">
    <property type="term" value="F:metal ion binding"/>
    <property type="evidence" value="ECO:0007669"/>
    <property type="project" value="UniProtKB-KW"/>
</dbReference>
<reference evidence="6 10" key="1">
    <citation type="submission" date="2018-08" db="EMBL/GenBank/DDBJ databases">
        <title>Genome sequencing of Agrobacterium vitis strain ICMP 10754.</title>
        <authorList>
            <person name="Visnovsky S.B."/>
            <person name="Pitman A.R."/>
        </authorList>
    </citation>
    <scope>NUCLEOTIDE SEQUENCE [LARGE SCALE GENOMIC DNA]</scope>
    <source>
        <strain evidence="6 10">ICMP 10754</strain>
    </source>
</reference>
<dbReference type="Gene3D" id="1.20.1270.50">
    <property type="entry name" value="Glycoside hydrolase family 38, central domain"/>
    <property type="match status" value="1"/>
</dbReference>
<comment type="similarity">
    <text evidence="1">Belongs to the glycosyl hydrolase 38 family.</text>
</comment>
<dbReference type="InterPro" id="IPR027291">
    <property type="entry name" value="Glyco_hydro_38_N_sf"/>
</dbReference>
<evidence type="ECO:0000313" key="10">
    <source>
        <dbReference type="Proteomes" id="UP000436911"/>
    </source>
</evidence>
<dbReference type="SUPFAM" id="SSF88713">
    <property type="entry name" value="Glycoside hydrolase/deacetylase"/>
    <property type="match status" value="1"/>
</dbReference>
<dbReference type="GO" id="GO:0030246">
    <property type="term" value="F:carbohydrate binding"/>
    <property type="evidence" value="ECO:0007669"/>
    <property type="project" value="InterPro"/>
</dbReference>
<dbReference type="CDD" id="cd10789">
    <property type="entry name" value="GH38N_AMII_ER_cytosolic"/>
    <property type="match status" value="1"/>
</dbReference>
<keyword evidence="4" id="KW-0326">Glycosidase</keyword>
<evidence type="ECO:0000313" key="11">
    <source>
        <dbReference type="Proteomes" id="UP000477951"/>
    </source>
</evidence>
<evidence type="ECO:0000313" key="6">
    <source>
        <dbReference type="EMBL" id="KAA3523406.1"/>
    </source>
</evidence>
<dbReference type="SMART" id="SM00872">
    <property type="entry name" value="Alpha-mann_mid"/>
    <property type="match status" value="1"/>
</dbReference>
<dbReference type="Gene3D" id="2.60.40.2220">
    <property type="match status" value="1"/>
</dbReference>
<dbReference type="GO" id="GO:0009313">
    <property type="term" value="P:oligosaccharide catabolic process"/>
    <property type="evidence" value="ECO:0007669"/>
    <property type="project" value="TreeGrafter"/>
</dbReference>
<keyword evidence="3" id="KW-0378">Hydrolase</keyword>
<proteinExistence type="inferred from homology"/>
<evidence type="ECO:0000259" key="5">
    <source>
        <dbReference type="SMART" id="SM00872"/>
    </source>
</evidence>
<reference evidence="8 11" key="3">
    <citation type="submission" date="2019-12" db="EMBL/GenBank/DDBJ databases">
        <title>Whole-genome sequencing of Allorhizobium vitis.</title>
        <authorList>
            <person name="Gan H.M."/>
            <person name="Szegedi E."/>
            <person name="Burr T."/>
            <person name="Savka M.A."/>
        </authorList>
    </citation>
    <scope>NUCLEOTIDE SEQUENCE [LARGE SCALE GENOMIC DNA]</scope>
    <source>
        <strain evidence="8 11">CG516</strain>
    </source>
</reference>
<evidence type="ECO:0000313" key="9">
    <source>
        <dbReference type="Proteomes" id="UP000175993"/>
    </source>
</evidence>
<dbReference type="Proteomes" id="UP000436911">
    <property type="component" value="Unassembled WGS sequence"/>
</dbReference>
<protein>
    <submittedName>
        <fullName evidence="8">Alpha-mannosidase</fullName>
    </submittedName>
</protein>
<comment type="caution">
    <text evidence="8">The sequence shown here is derived from an EMBL/GenBank/DDBJ whole genome shotgun (WGS) entry which is preliminary data.</text>
</comment>
<dbReference type="GeneID" id="60683976"/>
<organism evidence="8 11">
    <name type="scientific">Agrobacterium vitis</name>
    <name type="common">Rhizobium vitis</name>
    <dbReference type="NCBI Taxonomy" id="373"/>
    <lineage>
        <taxon>Bacteria</taxon>
        <taxon>Pseudomonadati</taxon>
        <taxon>Pseudomonadota</taxon>
        <taxon>Alphaproteobacteria</taxon>
        <taxon>Hyphomicrobiales</taxon>
        <taxon>Rhizobiaceae</taxon>
        <taxon>Rhizobium/Agrobacterium group</taxon>
        <taxon>Agrobacterium</taxon>
    </lineage>
</organism>
<dbReference type="OrthoDB" id="9772207at2"/>
<dbReference type="InterPro" id="IPR011013">
    <property type="entry name" value="Gal_mutarotase_sf_dom"/>
</dbReference>
<dbReference type="Pfam" id="PF07748">
    <property type="entry name" value="Glyco_hydro_38C"/>
    <property type="match status" value="1"/>
</dbReference>
<dbReference type="RefSeq" id="WP_060720027.1">
    <property type="nucleotide sequence ID" value="NZ_CP118261.1"/>
</dbReference>
<dbReference type="Pfam" id="PF01074">
    <property type="entry name" value="Glyco_hydro_38N"/>
    <property type="match status" value="1"/>
</dbReference>
<dbReference type="Pfam" id="PF09261">
    <property type="entry name" value="Alpha-mann_mid"/>
    <property type="match status" value="1"/>
</dbReference>
<dbReference type="Pfam" id="PF17677">
    <property type="entry name" value="Glyco_hydro38C2"/>
    <property type="match status" value="1"/>
</dbReference>
<dbReference type="InterPro" id="IPR011330">
    <property type="entry name" value="Glyco_hydro/deAcase_b/a-brl"/>
</dbReference>
<dbReference type="GO" id="GO:0004559">
    <property type="term" value="F:alpha-mannosidase activity"/>
    <property type="evidence" value="ECO:0007669"/>
    <property type="project" value="InterPro"/>
</dbReference>
<dbReference type="GO" id="GO:0006013">
    <property type="term" value="P:mannose metabolic process"/>
    <property type="evidence" value="ECO:0007669"/>
    <property type="project" value="InterPro"/>
</dbReference>
<dbReference type="PANTHER" id="PTHR46017">
    <property type="entry name" value="ALPHA-MANNOSIDASE 2C1"/>
    <property type="match status" value="1"/>
</dbReference>
<dbReference type="Proteomes" id="UP000477951">
    <property type="component" value="Unassembled WGS sequence"/>
</dbReference>
<reference evidence="7 9" key="2">
    <citation type="submission" date="2019-11" db="EMBL/GenBank/DDBJ databases">
        <title>Whole-genome sequencing of Allorhizobium vitis.</title>
        <authorList>
            <person name="Gan H.M."/>
            <person name="Savka M.A."/>
        </authorList>
    </citation>
    <scope>NUCLEOTIDE SEQUENCE [LARGE SCALE GENOMIC DNA]</scope>
    <source>
        <strain evidence="7 9">AB4</strain>
    </source>
</reference>
<sequence>MSLTYTQRLERIEVRNAEFQFWRARKTVELIGWNFNDQPIAVGEAWPHKTPPIGFTADVTVPEGWPLADTYLYLNLGGESLLSITAQDGSIKRYGLDPYHREFAAPSQSFSLHAQSVPRLPFGEPVRAPKLERAELFWIDRSVDRMGLLMRQIAEALRVLQGHDVVPYLLDAAEQAFYAIDWPSATADYVARTAPAVMQQKIWQLPELKPDPEGLTDAQRATLDQAYEALMARLGELRERFPPQGKVALTGHAHIDLCWLWPYDETRRKMRRTFHTALSIMETSKDFRFNQSTAHYYWQLEEDDPHLLDKIVERAKDGQWETLGGMWIEPDTNMPTGESLTRQILYGQRYFEKRFGTRHSVCWLPDCFGFAGALPQLLKQGGMKSFFTIKVNWSESNHIPADLFWWEGLDGSRVLAHSFDNPMEGYNGFVRPDCITPTWKNYRQKDRHDTTLLCVGYGDGGGGPSPEMVVREEQLRVFPAIPEARWTRVHDFFEDAHAMAKTTPVSVWKGEIYLELHRATLTTQSAIKKLHRKAERSLITAETLASLGHLLGAAKPRSLEPEWRVVLKNEFHDILPGSSIAEVYVDAKAELEQVLIDGAAAQKAAVEAILKQVPEGNDGAVLVINPTLSARPIRLTLNDKSIATDGMVPALGVSVLPAGALGPKPGLKATQNTLENDIIKVTLADDGSIASILHKTSGREAVEGGANRLFAYTADKPRNWDAWDVEEDYGQKSEELSGYESIELVENTAHRAAIRIKRRWRDSTIVQTLSLAANARRLDIFTEIDWHERRVMLRTENGVAVSAARATCEVAYGVVERPTHSNTSWDEAMFEAPAHRFIDLSEPGFGMALLNDAKYGHSARGNVLGLSLLRSPIYPDPLADEGYQSFTYALMPHEGTWYEGQVREEADDLNQPLIAIPVSDKAAGEWCPLQAAGLEVALSAIKPAEDGDGLIVRVYEPAGRRGGFQLTPPEGWAVSGALSILEEPMEAVDAHALKPFEVKSWRLSKTA</sequence>
<gene>
    <name evidence="7" type="ORF">BBI04_010795</name>
    <name evidence="6" type="ORF">DXT89_20890</name>
    <name evidence="8" type="ORF">GOZ90_14055</name>
</gene>
<name>A0A109CLS8_AGRVI</name>
<dbReference type="InterPro" id="IPR000602">
    <property type="entry name" value="Glyco_hydro_38_N"/>
</dbReference>
<evidence type="ECO:0000256" key="3">
    <source>
        <dbReference type="ARBA" id="ARBA00022801"/>
    </source>
</evidence>
<dbReference type="InterPro" id="IPR028995">
    <property type="entry name" value="Glyco_hydro_57/38_cen_sf"/>
</dbReference>
<evidence type="ECO:0000313" key="8">
    <source>
        <dbReference type="EMBL" id="MUZ73806.1"/>
    </source>
</evidence>
<dbReference type="InterPro" id="IPR037094">
    <property type="entry name" value="Glyco_hydro_38_cen_sf"/>
</dbReference>
<dbReference type="Proteomes" id="UP000175993">
    <property type="component" value="Unassembled WGS sequence"/>
</dbReference>
<keyword evidence="2" id="KW-0479">Metal-binding</keyword>
<evidence type="ECO:0000313" key="7">
    <source>
        <dbReference type="EMBL" id="MUP05308.1"/>
    </source>
</evidence>
<dbReference type="InterPro" id="IPR015341">
    <property type="entry name" value="Glyco_hydro_38_cen"/>
</dbReference>
<dbReference type="EMBL" id="MBEV02000005">
    <property type="protein sequence ID" value="MUP05308.1"/>
    <property type="molecule type" value="Genomic_DNA"/>
</dbReference>
<dbReference type="AlphaFoldDB" id="A0A109CLS8"/>
<evidence type="ECO:0000256" key="2">
    <source>
        <dbReference type="ARBA" id="ARBA00022723"/>
    </source>
</evidence>
<dbReference type="Gene3D" id="2.70.98.30">
    <property type="entry name" value="Golgi alpha-mannosidase II, domain 4"/>
    <property type="match status" value="1"/>
</dbReference>
<dbReference type="InterPro" id="IPR041147">
    <property type="entry name" value="GH38_C"/>
</dbReference>
<dbReference type="SUPFAM" id="SSF74650">
    <property type="entry name" value="Galactose mutarotase-like"/>
    <property type="match status" value="1"/>
</dbReference>
<dbReference type="EMBL" id="WPHR01000010">
    <property type="protein sequence ID" value="MUZ73806.1"/>
    <property type="molecule type" value="Genomic_DNA"/>
</dbReference>
<evidence type="ECO:0000256" key="1">
    <source>
        <dbReference type="ARBA" id="ARBA00009792"/>
    </source>
</evidence>
<feature type="domain" description="Glycoside hydrolase family 38 central" evidence="5">
    <location>
        <begin position="515"/>
        <end position="591"/>
    </location>
</feature>